<comment type="caution">
    <text evidence="1">The sequence shown here is derived from an EMBL/GenBank/DDBJ whole genome shotgun (WGS) entry which is preliminary data.</text>
</comment>
<evidence type="ECO:0000313" key="2">
    <source>
        <dbReference type="Proteomes" id="UP001597387"/>
    </source>
</evidence>
<protein>
    <submittedName>
        <fullName evidence="1">Uncharacterized protein</fullName>
    </submittedName>
</protein>
<accession>A0ABW4ZPC1</accession>
<name>A0ABW4ZPC1_9SPHI</name>
<proteinExistence type="predicted"/>
<dbReference type="RefSeq" id="WP_255900322.1">
    <property type="nucleotide sequence ID" value="NZ_JAFMZO010000002.1"/>
</dbReference>
<dbReference type="Proteomes" id="UP001597387">
    <property type="component" value="Unassembled WGS sequence"/>
</dbReference>
<dbReference type="EMBL" id="JBHUHZ010000002">
    <property type="protein sequence ID" value="MFD2163739.1"/>
    <property type="molecule type" value="Genomic_DNA"/>
</dbReference>
<gene>
    <name evidence="1" type="ORF">ACFSJU_15120</name>
</gene>
<sequence>MKKAFTLILILIIATVGVVIAEIVKSKPVAKESINVPQETTLERVDLASWD</sequence>
<reference evidence="2" key="1">
    <citation type="journal article" date="2019" name="Int. J. Syst. Evol. Microbiol.">
        <title>The Global Catalogue of Microorganisms (GCM) 10K type strain sequencing project: providing services to taxonomists for standard genome sequencing and annotation.</title>
        <authorList>
            <consortium name="The Broad Institute Genomics Platform"/>
            <consortium name="The Broad Institute Genome Sequencing Center for Infectious Disease"/>
            <person name="Wu L."/>
            <person name="Ma J."/>
        </authorList>
    </citation>
    <scope>NUCLEOTIDE SEQUENCE [LARGE SCALE GENOMIC DNA]</scope>
    <source>
        <strain evidence="2">KCTC 42217</strain>
    </source>
</reference>
<organism evidence="1 2">
    <name type="scientific">Paradesertivirga mongoliensis</name>
    <dbReference type="NCBI Taxonomy" id="2100740"/>
    <lineage>
        <taxon>Bacteria</taxon>
        <taxon>Pseudomonadati</taxon>
        <taxon>Bacteroidota</taxon>
        <taxon>Sphingobacteriia</taxon>
        <taxon>Sphingobacteriales</taxon>
        <taxon>Sphingobacteriaceae</taxon>
        <taxon>Paradesertivirga</taxon>
    </lineage>
</organism>
<evidence type="ECO:0000313" key="1">
    <source>
        <dbReference type="EMBL" id="MFD2163739.1"/>
    </source>
</evidence>
<keyword evidence="2" id="KW-1185">Reference proteome</keyword>